<keyword evidence="5" id="KW-1185">Reference proteome</keyword>
<dbReference type="SUPFAM" id="SSF50129">
    <property type="entry name" value="GroES-like"/>
    <property type="match status" value="1"/>
</dbReference>
<dbReference type="RefSeq" id="WP_345936992.1">
    <property type="nucleotide sequence ID" value="NZ_JBBKTW010000002.1"/>
</dbReference>
<sequence length="325" mass="34290">MVKAIRIEKTGGPEVMAYVEVEVAAPGPGQIRIRHTAVGLNFIDVYFRTGLYALPALPAVLGMEGAGEVVAVGDGVDDLKPGDRVAYASGPVGSYAEERLIAADRVVPVPDTIDDVTAASMMLKGMTAQYLLRRTYPVQAGQTILIHAAAGGVGQIACQWAKALGATVIGTVGSAEKAELARANGCDHTILYREENLVERVRALTDGKGVPVVYDSVGKDTFMASLDCLQTRGYMVSFGQSSGSVGPVDLVVLNQRGGLYVTRPSLMHYTGTKQELRDTARDLFDVVTSGKVKVGAARTYPLADAAQAHRDLEARATTGATVLIP</sequence>
<protein>
    <submittedName>
        <fullName evidence="4">Quinone oxidoreductase</fullName>
    </submittedName>
</protein>
<dbReference type="InterPro" id="IPR013149">
    <property type="entry name" value="ADH-like_C"/>
</dbReference>
<dbReference type="SMART" id="SM00829">
    <property type="entry name" value="PKS_ER"/>
    <property type="match status" value="1"/>
</dbReference>
<dbReference type="NCBIfam" id="NF008024">
    <property type="entry name" value="PRK10754.1"/>
    <property type="match status" value="1"/>
</dbReference>
<dbReference type="EMBL" id="JBBKTW010000002">
    <property type="protein sequence ID" value="MEN2987976.1"/>
    <property type="molecule type" value="Genomic_DNA"/>
</dbReference>
<comment type="caution">
    <text evidence="4">The sequence shown here is derived from an EMBL/GenBank/DDBJ whole genome shotgun (WGS) entry which is preliminary data.</text>
</comment>
<reference evidence="4 5" key="1">
    <citation type="submission" date="2024-03" db="EMBL/GenBank/DDBJ databases">
        <title>High-quality draft genome sequencing of Tistrella sp. BH-R2-4.</title>
        <authorList>
            <person name="Dong C."/>
        </authorList>
    </citation>
    <scope>NUCLEOTIDE SEQUENCE [LARGE SCALE GENOMIC DNA]</scope>
    <source>
        <strain evidence="4 5">BH-R2-4</strain>
    </source>
</reference>
<name>A0ABU9YGQ4_9PROT</name>
<dbReference type="InterPro" id="IPR020843">
    <property type="entry name" value="ER"/>
</dbReference>
<dbReference type="InterPro" id="IPR002364">
    <property type="entry name" value="Quin_OxRdtase/zeta-crystal_CS"/>
</dbReference>
<evidence type="ECO:0000256" key="2">
    <source>
        <dbReference type="ARBA" id="ARBA00023002"/>
    </source>
</evidence>
<accession>A0ABU9YGQ4</accession>
<dbReference type="Gene3D" id="3.40.50.720">
    <property type="entry name" value="NAD(P)-binding Rossmann-like Domain"/>
    <property type="match status" value="1"/>
</dbReference>
<dbReference type="InterPro" id="IPR011032">
    <property type="entry name" value="GroES-like_sf"/>
</dbReference>
<keyword evidence="1" id="KW-0521">NADP</keyword>
<dbReference type="InterPro" id="IPR047618">
    <property type="entry name" value="QOR-like"/>
</dbReference>
<gene>
    <name evidence="4" type="ORF">WG926_06650</name>
</gene>
<proteinExistence type="predicted"/>
<dbReference type="PANTHER" id="PTHR48106">
    <property type="entry name" value="QUINONE OXIDOREDUCTASE PIG3-RELATED"/>
    <property type="match status" value="1"/>
</dbReference>
<dbReference type="CDD" id="cd05286">
    <property type="entry name" value="QOR2"/>
    <property type="match status" value="1"/>
</dbReference>
<dbReference type="SUPFAM" id="SSF51735">
    <property type="entry name" value="NAD(P)-binding Rossmann-fold domains"/>
    <property type="match status" value="1"/>
</dbReference>
<evidence type="ECO:0000313" key="5">
    <source>
        <dbReference type="Proteomes" id="UP001413721"/>
    </source>
</evidence>
<dbReference type="InterPro" id="IPR036291">
    <property type="entry name" value="NAD(P)-bd_dom_sf"/>
</dbReference>
<evidence type="ECO:0000256" key="1">
    <source>
        <dbReference type="ARBA" id="ARBA00022857"/>
    </source>
</evidence>
<keyword evidence="2" id="KW-0560">Oxidoreductase</keyword>
<dbReference type="PANTHER" id="PTHR48106:SF13">
    <property type="entry name" value="QUINONE OXIDOREDUCTASE-RELATED"/>
    <property type="match status" value="1"/>
</dbReference>
<dbReference type="InterPro" id="IPR013154">
    <property type="entry name" value="ADH-like_N"/>
</dbReference>
<dbReference type="Pfam" id="PF08240">
    <property type="entry name" value="ADH_N"/>
    <property type="match status" value="1"/>
</dbReference>
<dbReference type="PROSITE" id="PS01162">
    <property type="entry name" value="QOR_ZETA_CRYSTAL"/>
    <property type="match status" value="1"/>
</dbReference>
<dbReference type="Gene3D" id="3.90.180.10">
    <property type="entry name" value="Medium-chain alcohol dehydrogenases, catalytic domain"/>
    <property type="match status" value="1"/>
</dbReference>
<evidence type="ECO:0000313" key="4">
    <source>
        <dbReference type="EMBL" id="MEN2987976.1"/>
    </source>
</evidence>
<feature type="domain" description="Enoyl reductase (ER)" evidence="3">
    <location>
        <begin position="11"/>
        <end position="323"/>
    </location>
</feature>
<dbReference type="Pfam" id="PF00107">
    <property type="entry name" value="ADH_zinc_N"/>
    <property type="match status" value="1"/>
</dbReference>
<evidence type="ECO:0000259" key="3">
    <source>
        <dbReference type="SMART" id="SM00829"/>
    </source>
</evidence>
<organism evidence="4 5">
    <name type="scientific">Tistrella arctica</name>
    <dbReference type="NCBI Taxonomy" id="3133430"/>
    <lineage>
        <taxon>Bacteria</taxon>
        <taxon>Pseudomonadati</taxon>
        <taxon>Pseudomonadota</taxon>
        <taxon>Alphaproteobacteria</taxon>
        <taxon>Geminicoccales</taxon>
        <taxon>Geminicoccaceae</taxon>
        <taxon>Tistrella</taxon>
    </lineage>
</organism>
<dbReference type="Proteomes" id="UP001413721">
    <property type="component" value="Unassembled WGS sequence"/>
</dbReference>